<gene>
    <name evidence="2" type="ORF">IV53_GL000968</name>
</gene>
<dbReference type="Proteomes" id="UP000051500">
    <property type="component" value="Unassembled WGS sequence"/>
</dbReference>
<reference evidence="2 3" key="1">
    <citation type="journal article" date="2015" name="Genome Announc.">
        <title>Expanding the biotechnology potential of lactobacilli through comparative genomics of 213 strains and associated genera.</title>
        <authorList>
            <person name="Sun Z."/>
            <person name="Harris H.M."/>
            <person name="McCann A."/>
            <person name="Guo C."/>
            <person name="Argimon S."/>
            <person name="Zhang W."/>
            <person name="Yang X."/>
            <person name="Jeffery I.B."/>
            <person name="Cooney J.C."/>
            <person name="Kagawa T.F."/>
            <person name="Liu W."/>
            <person name="Song Y."/>
            <person name="Salvetti E."/>
            <person name="Wrobel A."/>
            <person name="Rasinkangas P."/>
            <person name="Parkhill J."/>
            <person name="Rea M.C."/>
            <person name="O'Sullivan O."/>
            <person name="Ritari J."/>
            <person name="Douillard F.P."/>
            <person name="Paul Ross R."/>
            <person name="Yang R."/>
            <person name="Briner A.E."/>
            <person name="Felis G.E."/>
            <person name="de Vos W.M."/>
            <person name="Barrangou R."/>
            <person name="Klaenhammer T.R."/>
            <person name="Caufield P.W."/>
            <person name="Cui Y."/>
            <person name="Zhang H."/>
            <person name="O'Toole P.W."/>
        </authorList>
    </citation>
    <scope>NUCLEOTIDE SEQUENCE [LARGE SCALE GENOMIC DNA]</scope>
    <source>
        <strain evidence="2 3">DSM 22408</strain>
    </source>
</reference>
<evidence type="ECO:0000313" key="3">
    <source>
        <dbReference type="Proteomes" id="UP000051500"/>
    </source>
</evidence>
<dbReference type="Gene3D" id="3.40.30.10">
    <property type="entry name" value="Glutaredoxin"/>
    <property type="match status" value="1"/>
</dbReference>
<dbReference type="PATRIC" id="fig|1122146.4.peg.1003"/>
<dbReference type="InterPro" id="IPR006660">
    <property type="entry name" value="Arsenate_reductase-like"/>
</dbReference>
<dbReference type="EMBL" id="JQBZ01000025">
    <property type="protein sequence ID" value="KRN88995.1"/>
    <property type="molecule type" value="Genomic_DNA"/>
</dbReference>
<dbReference type="AlphaFoldDB" id="A0A0R2KHX9"/>
<dbReference type="InterPro" id="IPR036249">
    <property type="entry name" value="Thioredoxin-like_sf"/>
</dbReference>
<dbReference type="PROSITE" id="PS51353">
    <property type="entry name" value="ARSC"/>
    <property type="match status" value="1"/>
</dbReference>
<protein>
    <recommendedName>
        <fullName evidence="4">Arsenate reductase</fullName>
    </recommendedName>
</protein>
<evidence type="ECO:0008006" key="4">
    <source>
        <dbReference type="Google" id="ProtNLM"/>
    </source>
</evidence>
<keyword evidence="3" id="KW-1185">Reference proteome</keyword>
<dbReference type="eggNOG" id="COG1393">
    <property type="taxonomic scope" value="Bacteria"/>
</dbReference>
<dbReference type="STRING" id="1122146.IV53_GL000968"/>
<name>A0A0R2KHX9_9LACO</name>
<dbReference type="Pfam" id="PF03960">
    <property type="entry name" value="ArsC"/>
    <property type="match status" value="1"/>
</dbReference>
<comment type="similarity">
    <text evidence="1">Belongs to the ArsC family.</text>
</comment>
<evidence type="ECO:0000313" key="2">
    <source>
        <dbReference type="EMBL" id="KRN88995.1"/>
    </source>
</evidence>
<sequence length="98" mass="11457">MEEHEVAYTYYDIVTQTPSANEIKAILTKGTHPLKYYFNTSGQHYREQNLKERLAEMDIDEISQLLSQDGMLLKRPLLIDDNEVICGFKENIYQSELL</sequence>
<dbReference type="PANTHER" id="PTHR30041">
    <property type="entry name" value="ARSENATE REDUCTASE"/>
    <property type="match status" value="1"/>
</dbReference>
<dbReference type="PANTHER" id="PTHR30041:SF8">
    <property type="entry name" value="PROTEIN YFFB"/>
    <property type="match status" value="1"/>
</dbReference>
<accession>A0A0R2KHX9</accession>
<organism evidence="2 3">
    <name type="scientific">Ligilactobacillus ceti DSM 22408</name>
    <dbReference type="NCBI Taxonomy" id="1122146"/>
    <lineage>
        <taxon>Bacteria</taxon>
        <taxon>Bacillati</taxon>
        <taxon>Bacillota</taxon>
        <taxon>Bacilli</taxon>
        <taxon>Lactobacillales</taxon>
        <taxon>Lactobacillaceae</taxon>
        <taxon>Ligilactobacillus</taxon>
    </lineage>
</organism>
<evidence type="ECO:0000256" key="1">
    <source>
        <dbReference type="PROSITE-ProRule" id="PRU01282"/>
    </source>
</evidence>
<proteinExistence type="inferred from homology"/>
<comment type="caution">
    <text evidence="2">The sequence shown here is derived from an EMBL/GenBank/DDBJ whole genome shotgun (WGS) entry which is preliminary data.</text>
</comment>
<dbReference type="SUPFAM" id="SSF52833">
    <property type="entry name" value="Thioredoxin-like"/>
    <property type="match status" value="1"/>
</dbReference>